<evidence type="ECO:0000313" key="4">
    <source>
        <dbReference type="EMBL" id="AJE48374.1"/>
    </source>
</evidence>
<dbReference type="EMBL" id="CP004393">
    <property type="protein sequence ID" value="AJE48374.1"/>
    <property type="molecule type" value="Genomic_DNA"/>
</dbReference>
<protein>
    <recommendedName>
        <fullName evidence="3">Extensin-like C-terminal domain-containing protein</fullName>
    </recommendedName>
</protein>
<organism evidence="4 5">
    <name type="scientific">Celeribacter indicus</name>
    <dbReference type="NCBI Taxonomy" id="1208324"/>
    <lineage>
        <taxon>Bacteria</taxon>
        <taxon>Pseudomonadati</taxon>
        <taxon>Pseudomonadota</taxon>
        <taxon>Alphaproteobacteria</taxon>
        <taxon>Rhodobacterales</taxon>
        <taxon>Roseobacteraceae</taxon>
        <taxon>Celeribacter</taxon>
    </lineage>
</organism>
<feature type="compositionally biased region" description="Low complexity" evidence="1">
    <location>
        <begin position="57"/>
        <end position="72"/>
    </location>
</feature>
<feature type="signal peptide" evidence="2">
    <location>
        <begin position="1"/>
        <end position="23"/>
    </location>
</feature>
<reference evidence="4 5" key="1">
    <citation type="journal article" date="2014" name="Int. J. Syst. Evol. Microbiol.">
        <title>Celeribacter indicus sp. nov., a polycyclic aromatic hydrocarbon-degrading bacterium from deep-sea sediment and reclassification of Huaishuia halophila as Celeribacter halophilus comb. nov.</title>
        <authorList>
            <person name="Lai Q."/>
            <person name="Cao J."/>
            <person name="Yuan J."/>
            <person name="Li F."/>
            <person name="Shao Z."/>
        </authorList>
    </citation>
    <scope>NUCLEOTIDE SEQUENCE [LARGE SCALE GENOMIC DNA]</scope>
    <source>
        <strain evidence="4">P73</strain>
    </source>
</reference>
<dbReference type="InterPro" id="IPR009683">
    <property type="entry name" value="Extensin-like_C"/>
</dbReference>
<dbReference type="AlphaFoldDB" id="A0A0B5DZE3"/>
<feature type="region of interest" description="Disordered" evidence="1">
    <location>
        <begin position="24"/>
        <end position="81"/>
    </location>
</feature>
<evidence type="ECO:0000256" key="1">
    <source>
        <dbReference type="SAM" id="MobiDB-lite"/>
    </source>
</evidence>
<dbReference type="Proteomes" id="UP000031521">
    <property type="component" value="Chromosome"/>
</dbReference>
<feature type="domain" description="Extensin-like C-terminal" evidence="3">
    <location>
        <begin position="121"/>
        <end position="273"/>
    </location>
</feature>
<evidence type="ECO:0000313" key="5">
    <source>
        <dbReference type="Proteomes" id="UP000031521"/>
    </source>
</evidence>
<sequence>MTRGAAIVLALAGVLCSAAGAGAQVESSPIPEPRPGAGANYSVDDLGGVSPQASVGPVRPEAAASAPPVARSPRPEPRPDGLAERAQAVIAATRVSRGVAGSVCGVAAIRGRALSAIPGRVKGCGVEAPVEVTEMGGVQFSTPATIDCPTARALYTWLETGAKPAVGRYGGGISTLTIAASYVCRPRNNQSGAKISEHGRGRAVDVAAIGLADGGQISLLEDWGRGREGRMLRAMHKAACGPFGTVLGPESDGYHHDHLHFDTARYRSGSYCR</sequence>
<dbReference type="Pfam" id="PF06904">
    <property type="entry name" value="Extensin-like_C"/>
    <property type="match status" value="1"/>
</dbReference>
<dbReference type="KEGG" id="cid:P73_3659"/>
<feature type="chain" id="PRO_5002101784" description="Extensin-like C-terminal domain-containing protein" evidence="2">
    <location>
        <begin position="24"/>
        <end position="273"/>
    </location>
</feature>
<evidence type="ECO:0000259" key="3">
    <source>
        <dbReference type="Pfam" id="PF06904"/>
    </source>
</evidence>
<gene>
    <name evidence="4" type="ORF">P73_3659</name>
</gene>
<keyword evidence="5" id="KW-1185">Reference proteome</keyword>
<keyword evidence="2" id="KW-0732">Signal</keyword>
<dbReference type="RefSeq" id="WP_074743193.1">
    <property type="nucleotide sequence ID" value="NZ_CP004393.1"/>
</dbReference>
<dbReference type="HOGENOM" id="CLU_043272_3_0_5"/>
<accession>A0A0B5DZE3</accession>
<proteinExistence type="predicted"/>
<evidence type="ECO:0000256" key="2">
    <source>
        <dbReference type="SAM" id="SignalP"/>
    </source>
</evidence>
<name>A0A0B5DZE3_9RHOB</name>
<dbReference type="STRING" id="1208324.P73_3659"/>